<proteinExistence type="predicted"/>
<dbReference type="OrthoDB" id="5984at2"/>
<protein>
    <submittedName>
        <fullName evidence="3">Ferrous iron transport protein A</fullName>
    </submittedName>
</protein>
<sequence length="71" mass="7395">MPLTMLAPGKEAIINGCRARETTKKFLESLGIVPGTSISVVSEMGGSLIVSVKGSRLALNRGVAQQLLVQA</sequence>
<keyword evidence="4" id="KW-1185">Reference proteome</keyword>
<accession>A0A369BC70</accession>
<dbReference type="GO" id="GO:0046914">
    <property type="term" value="F:transition metal ion binding"/>
    <property type="evidence" value="ECO:0007669"/>
    <property type="project" value="InterPro"/>
</dbReference>
<comment type="caution">
    <text evidence="3">The sequence shown here is derived from an EMBL/GenBank/DDBJ whole genome shotgun (WGS) entry which is preliminary data.</text>
</comment>
<dbReference type="PANTHER" id="PTHR43151">
    <property type="entry name" value="FEOA FAMILY PROTEIN"/>
    <property type="match status" value="1"/>
</dbReference>
<dbReference type="InterPro" id="IPR053184">
    <property type="entry name" value="FeoA-like"/>
</dbReference>
<dbReference type="EMBL" id="QPJT01000004">
    <property type="protein sequence ID" value="RCX18945.1"/>
    <property type="molecule type" value="Genomic_DNA"/>
</dbReference>
<dbReference type="InterPro" id="IPR007167">
    <property type="entry name" value="Fe-transptr_FeoA-like"/>
</dbReference>
<feature type="domain" description="Ferrous iron transporter FeoA-like" evidence="2">
    <location>
        <begin position="1"/>
        <end position="71"/>
    </location>
</feature>
<reference evidence="3 4" key="1">
    <citation type="submission" date="2018-07" db="EMBL/GenBank/DDBJ databases">
        <title>Genomic Encyclopedia of Type Strains, Phase IV (KMG-IV): sequencing the most valuable type-strain genomes for metagenomic binning, comparative biology and taxonomic classification.</title>
        <authorList>
            <person name="Goeker M."/>
        </authorList>
    </citation>
    <scope>NUCLEOTIDE SEQUENCE [LARGE SCALE GENOMIC DNA]</scope>
    <source>
        <strain evidence="3 4">DSM 27016</strain>
    </source>
</reference>
<dbReference type="Pfam" id="PF04023">
    <property type="entry name" value="FeoA"/>
    <property type="match status" value="1"/>
</dbReference>
<keyword evidence="1" id="KW-0408">Iron</keyword>
<dbReference type="Gene3D" id="2.30.30.90">
    <property type="match status" value="1"/>
</dbReference>
<evidence type="ECO:0000313" key="3">
    <source>
        <dbReference type="EMBL" id="RCX18945.1"/>
    </source>
</evidence>
<evidence type="ECO:0000259" key="2">
    <source>
        <dbReference type="SMART" id="SM00899"/>
    </source>
</evidence>
<dbReference type="InterPro" id="IPR008988">
    <property type="entry name" value="Transcriptional_repressor_C"/>
</dbReference>
<dbReference type="RefSeq" id="WP_114296782.1">
    <property type="nucleotide sequence ID" value="NZ_QPJT01000004.1"/>
</dbReference>
<name>A0A369BC70_9FIRM</name>
<dbReference type="Proteomes" id="UP000253034">
    <property type="component" value="Unassembled WGS sequence"/>
</dbReference>
<dbReference type="AlphaFoldDB" id="A0A369BC70"/>
<dbReference type="SMART" id="SM00899">
    <property type="entry name" value="FeoA"/>
    <property type="match status" value="1"/>
</dbReference>
<evidence type="ECO:0000256" key="1">
    <source>
        <dbReference type="ARBA" id="ARBA00023004"/>
    </source>
</evidence>
<dbReference type="InterPro" id="IPR038157">
    <property type="entry name" value="FeoA_core_dom"/>
</dbReference>
<organism evidence="3 4">
    <name type="scientific">Anaerobacterium chartisolvens</name>
    <dbReference type="NCBI Taxonomy" id="1297424"/>
    <lineage>
        <taxon>Bacteria</taxon>
        <taxon>Bacillati</taxon>
        <taxon>Bacillota</taxon>
        <taxon>Clostridia</taxon>
        <taxon>Eubacteriales</taxon>
        <taxon>Oscillospiraceae</taxon>
        <taxon>Anaerobacterium</taxon>
    </lineage>
</organism>
<dbReference type="SUPFAM" id="SSF50037">
    <property type="entry name" value="C-terminal domain of transcriptional repressors"/>
    <property type="match status" value="1"/>
</dbReference>
<gene>
    <name evidence="3" type="ORF">DFR58_104220</name>
</gene>
<dbReference type="PANTHER" id="PTHR43151:SF1">
    <property type="entry name" value="SSR2333 PROTEIN"/>
    <property type="match status" value="1"/>
</dbReference>
<evidence type="ECO:0000313" key="4">
    <source>
        <dbReference type="Proteomes" id="UP000253034"/>
    </source>
</evidence>